<comment type="cofactor">
    <cofactor evidence="1">
        <name>Mg(2+)</name>
        <dbReference type="ChEBI" id="CHEBI:18420"/>
    </cofactor>
</comment>
<dbReference type="Pfam" id="PF01743">
    <property type="entry name" value="PolyA_pol"/>
    <property type="match status" value="1"/>
</dbReference>
<gene>
    <name evidence="13" type="ORF">SAMN02745110_00324</name>
</gene>
<dbReference type="AlphaFoldDB" id="A0A1T4KEE7"/>
<evidence type="ECO:0000256" key="5">
    <source>
        <dbReference type="ARBA" id="ARBA00022723"/>
    </source>
</evidence>
<keyword evidence="5" id="KW-0479">Metal-binding</keyword>
<dbReference type="RefSeq" id="WP_341443598.1">
    <property type="nucleotide sequence ID" value="NZ_CAJOJK010000001.1"/>
</dbReference>
<evidence type="ECO:0000313" key="13">
    <source>
        <dbReference type="EMBL" id="SJZ40780.1"/>
    </source>
</evidence>
<evidence type="ECO:0000256" key="1">
    <source>
        <dbReference type="ARBA" id="ARBA00001946"/>
    </source>
</evidence>
<dbReference type="SUPFAM" id="SSF81301">
    <property type="entry name" value="Nucleotidyltransferase"/>
    <property type="match status" value="1"/>
</dbReference>
<keyword evidence="3" id="KW-0819">tRNA processing</keyword>
<keyword evidence="4" id="KW-0548">Nucleotidyltransferase</keyword>
<proteinExistence type="inferred from homology"/>
<evidence type="ECO:0000256" key="2">
    <source>
        <dbReference type="ARBA" id="ARBA00022679"/>
    </source>
</evidence>
<evidence type="ECO:0000259" key="11">
    <source>
        <dbReference type="Pfam" id="PF12627"/>
    </source>
</evidence>
<dbReference type="PANTHER" id="PTHR46173">
    <property type="entry name" value="CCA TRNA NUCLEOTIDYLTRANSFERASE 1, MITOCHONDRIAL"/>
    <property type="match status" value="1"/>
</dbReference>
<feature type="domain" description="Poly A polymerase head" evidence="10">
    <location>
        <begin position="26"/>
        <end position="145"/>
    </location>
</feature>
<dbReference type="Gene3D" id="1.10.246.80">
    <property type="match status" value="1"/>
</dbReference>
<organism evidence="13 14">
    <name type="scientific">Eubacterium ruminantium</name>
    <dbReference type="NCBI Taxonomy" id="42322"/>
    <lineage>
        <taxon>Bacteria</taxon>
        <taxon>Bacillati</taxon>
        <taxon>Bacillota</taxon>
        <taxon>Clostridia</taxon>
        <taxon>Eubacteriales</taxon>
        <taxon>Eubacteriaceae</taxon>
        <taxon>Eubacterium</taxon>
    </lineage>
</organism>
<name>A0A1T4KEE7_9FIRM</name>
<evidence type="ECO:0000259" key="10">
    <source>
        <dbReference type="Pfam" id="PF01743"/>
    </source>
</evidence>
<dbReference type="GO" id="GO:0046872">
    <property type="term" value="F:metal ion binding"/>
    <property type="evidence" value="ECO:0007669"/>
    <property type="project" value="UniProtKB-KW"/>
</dbReference>
<keyword evidence="8 9" id="KW-0694">RNA-binding</keyword>
<evidence type="ECO:0000256" key="8">
    <source>
        <dbReference type="ARBA" id="ARBA00022884"/>
    </source>
</evidence>
<dbReference type="InterPro" id="IPR003607">
    <property type="entry name" value="HD/PDEase_dom"/>
</dbReference>
<dbReference type="CDD" id="cd00077">
    <property type="entry name" value="HDc"/>
    <property type="match status" value="1"/>
</dbReference>
<keyword evidence="14" id="KW-1185">Reference proteome</keyword>
<dbReference type="InterPro" id="IPR032828">
    <property type="entry name" value="PolyA_RNA-bd"/>
</dbReference>
<dbReference type="GO" id="GO:0000166">
    <property type="term" value="F:nucleotide binding"/>
    <property type="evidence" value="ECO:0007669"/>
    <property type="project" value="UniProtKB-KW"/>
</dbReference>
<dbReference type="Pfam" id="PF13735">
    <property type="entry name" value="tRNA_NucTran2_2"/>
    <property type="match status" value="1"/>
</dbReference>
<dbReference type="GO" id="GO:0008033">
    <property type="term" value="P:tRNA processing"/>
    <property type="evidence" value="ECO:0007669"/>
    <property type="project" value="UniProtKB-KW"/>
</dbReference>
<evidence type="ECO:0000259" key="12">
    <source>
        <dbReference type="Pfam" id="PF13735"/>
    </source>
</evidence>
<dbReference type="CDD" id="cd05398">
    <property type="entry name" value="NT_ClassII-CCAase"/>
    <property type="match status" value="1"/>
</dbReference>
<evidence type="ECO:0000256" key="7">
    <source>
        <dbReference type="ARBA" id="ARBA00022842"/>
    </source>
</evidence>
<keyword evidence="7" id="KW-0460">Magnesium</keyword>
<keyword evidence="2 9" id="KW-0808">Transferase</keyword>
<evidence type="ECO:0000256" key="4">
    <source>
        <dbReference type="ARBA" id="ARBA00022695"/>
    </source>
</evidence>
<dbReference type="Pfam" id="PF12627">
    <property type="entry name" value="PolyA_pol_RNAbd"/>
    <property type="match status" value="1"/>
</dbReference>
<evidence type="ECO:0000256" key="6">
    <source>
        <dbReference type="ARBA" id="ARBA00022741"/>
    </source>
</evidence>
<dbReference type="GO" id="GO:0016779">
    <property type="term" value="F:nucleotidyltransferase activity"/>
    <property type="evidence" value="ECO:0007669"/>
    <property type="project" value="UniProtKB-KW"/>
</dbReference>
<comment type="similarity">
    <text evidence="9">Belongs to the tRNA nucleotidyltransferase/poly(A) polymerase family.</text>
</comment>
<dbReference type="EMBL" id="FUXA01000004">
    <property type="protein sequence ID" value="SJZ40780.1"/>
    <property type="molecule type" value="Genomic_DNA"/>
</dbReference>
<evidence type="ECO:0000313" key="14">
    <source>
        <dbReference type="Proteomes" id="UP000189857"/>
    </source>
</evidence>
<dbReference type="InterPro" id="IPR002646">
    <property type="entry name" value="PolA_pol_head_dom"/>
</dbReference>
<dbReference type="Proteomes" id="UP000189857">
    <property type="component" value="Unassembled WGS sequence"/>
</dbReference>
<reference evidence="13 14" key="1">
    <citation type="submission" date="2017-02" db="EMBL/GenBank/DDBJ databases">
        <authorList>
            <person name="Peterson S.W."/>
        </authorList>
    </citation>
    <scope>NUCLEOTIDE SEQUENCE [LARGE SCALE GENOMIC DNA]</scope>
    <source>
        <strain evidence="13 14">ATCC 17233</strain>
    </source>
</reference>
<dbReference type="GO" id="GO:0000049">
    <property type="term" value="F:tRNA binding"/>
    <property type="evidence" value="ECO:0007669"/>
    <property type="project" value="TreeGrafter"/>
</dbReference>
<dbReference type="InterPro" id="IPR050264">
    <property type="entry name" value="Bact_CCA-adding_enz_type3_sf"/>
</dbReference>
<feature type="domain" description="tRNA nucleotidyltransferase/poly(A) polymerase RNA and SrmB- binding" evidence="11">
    <location>
        <begin position="173"/>
        <end position="234"/>
    </location>
</feature>
<dbReference type="SUPFAM" id="SSF81891">
    <property type="entry name" value="Poly A polymerase C-terminal region-like"/>
    <property type="match status" value="1"/>
</dbReference>
<dbReference type="InterPro" id="IPR032810">
    <property type="entry name" value="CCA-adding_enz_C"/>
</dbReference>
<keyword evidence="6" id="KW-0547">Nucleotide-binding</keyword>
<feature type="domain" description="CCA-adding enzyme C-terminal" evidence="12">
    <location>
        <begin position="303"/>
        <end position="439"/>
    </location>
</feature>
<dbReference type="Gene3D" id="1.10.3090.10">
    <property type="entry name" value="cca-adding enzyme, domain 2"/>
    <property type="match status" value="1"/>
</dbReference>
<evidence type="ECO:0000256" key="9">
    <source>
        <dbReference type="RuleBase" id="RU003953"/>
    </source>
</evidence>
<sequence>MNNIKIELPSGVAQIIGELNKAGYEAYAVGGCVRDSILGRDPHDWDITTSAMPLEVKGIFKRTVDTGIKHGTVTVLLGDEGFEVTTFRVDGEYSDHRHPTDVKFTRNLREDLLRRDFTINAMAYSEKTGIVDIYGGMDDLENKIIKAVGDPDARFDEDALRIMRAVRFAAQLGFDIEENTREAIKRHVKYLEDVSAERIETELTKLIMSDHPELLIDAYNLGITEIIFPEFDKMMETPQNTPFHIYDVGRHTIKVLQSVPAEKVLRYAALLHDIAKPECRTTDENGVDHFKKHAVYGADKSVLIMKRLRMDNDSIKAVRRLVYWHDYGIYGDVSKRSLRRMLSEFGAENFQDYLAIRYADICGQSDHLKEEKIKNTESIKKLYDEIIRDKDCFTVKQLDITGKDIMGLGIPAGPKIGEILNYLLERVMDDPSLNENDKLKHMIEEHLSNVEGK</sequence>
<accession>A0A1T4KEE7</accession>
<dbReference type="Gene3D" id="3.30.460.10">
    <property type="entry name" value="Beta Polymerase, domain 2"/>
    <property type="match status" value="1"/>
</dbReference>
<dbReference type="InterPro" id="IPR043519">
    <property type="entry name" value="NT_sf"/>
</dbReference>
<protein>
    <submittedName>
        <fullName evidence="13">tRNA nucleotidyltransferase (CCA-adding enzyme)</fullName>
    </submittedName>
</protein>
<dbReference type="NCBIfam" id="NF009814">
    <property type="entry name" value="PRK13299.1"/>
    <property type="match status" value="1"/>
</dbReference>
<dbReference type="PANTHER" id="PTHR46173:SF1">
    <property type="entry name" value="CCA TRNA NUCLEOTIDYLTRANSFERASE 1, MITOCHONDRIAL"/>
    <property type="match status" value="1"/>
</dbReference>
<evidence type="ECO:0000256" key="3">
    <source>
        <dbReference type="ARBA" id="ARBA00022694"/>
    </source>
</evidence>